<dbReference type="AlphaFoldDB" id="A0A804RB23"/>
<reference evidence="2" key="2">
    <citation type="submission" date="2019-07" db="EMBL/GenBank/DDBJ databases">
        <authorList>
            <person name="Seetharam A."/>
            <person name="Woodhouse M."/>
            <person name="Cannon E."/>
        </authorList>
    </citation>
    <scope>NUCLEOTIDE SEQUENCE [LARGE SCALE GENOMIC DNA]</scope>
    <source>
        <strain evidence="2">cv. B73</strain>
    </source>
</reference>
<dbReference type="EnsemblPlants" id="Zm00001eb403690_T001">
    <property type="protein sequence ID" value="Zm00001eb403690_P001"/>
    <property type="gene ID" value="Zm00001eb403690"/>
</dbReference>
<protein>
    <recommendedName>
        <fullName evidence="1">DAGKc domain-containing protein</fullName>
    </recommendedName>
</protein>
<dbReference type="SUPFAM" id="SSF111331">
    <property type="entry name" value="NAD kinase/diacylglycerol kinase-like"/>
    <property type="match status" value="1"/>
</dbReference>
<dbReference type="InterPro" id="IPR016064">
    <property type="entry name" value="NAD/diacylglycerol_kinase_sf"/>
</dbReference>
<dbReference type="InParanoid" id="A0A804RB23"/>
<feature type="domain" description="DAGKc" evidence="1">
    <location>
        <begin position="103"/>
        <end position="127"/>
    </location>
</feature>
<name>A0A804RB23_MAIZE</name>
<evidence type="ECO:0000259" key="1">
    <source>
        <dbReference type="Pfam" id="PF00781"/>
    </source>
</evidence>
<sequence length="145" mass="15965">RRHGWLRCAGDAKVVADPPACILALPAQRCRPHLRLRRRLPSPAPRFRFRRQPLLRQWPHGRKAVEAVAAAPPKSEPVSLTSATFASASQGIFTREVRVCSLVTREAIKDGADAVIAVGGDGTLHEVPMVSFGKEHCFFYTLGFV</sequence>
<proteinExistence type="predicted"/>
<dbReference type="InterPro" id="IPR017438">
    <property type="entry name" value="ATP-NAD_kinase_N"/>
</dbReference>
<evidence type="ECO:0000313" key="3">
    <source>
        <dbReference type="Proteomes" id="UP000007305"/>
    </source>
</evidence>
<accession>A0A804RB23</accession>
<dbReference type="Gene3D" id="3.40.50.10330">
    <property type="entry name" value="Probable inorganic polyphosphate/atp-NAD kinase, domain 1"/>
    <property type="match status" value="1"/>
</dbReference>
<reference evidence="3" key="1">
    <citation type="journal article" date="2009" name="Science">
        <title>The B73 maize genome: complexity, diversity, and dynamics.</title>
        <authorList>
            <person name="Schnable P.S."/>
            <person name="Ware D."/>
            <person name="Fulton R.S."/>
            <person name="Stein J.C."/>
            <person name="Wei F."/>
            <person name="Pasternak S."/>
            <person name="Liang C."/>
            <person name="Zhang J."/>
            <person name="Fulton L."/>
            <person name="Graves T.A."/>
            <person name="Minx P."/>
            <person name="Reily A.D."/>
            <person name="Courtney L."/>
            <person name="Kruchowski S.S."/>
            <person name="Tomlinson C."/>
            <person name="Strong C."/>
            <person name="Delehaunty K."/>
            <person name="Fronick C."/>
            <person name="Courtney B."/>
            <person name="Rock S.M."/>
            <person name="Belter E."/>
            <person name="Du F."/>
            <person name="Kim K."/>
            <person name="Abbott R.M."/>
            <person name="Cotton M."/>
            <person name="Levy A."/>
            <person name="Marchetto P."/>
            <person name="Ochoa K."/>
            <person name="Jackson S.M."/>
            <person name="Gillam B."/>
            <person name="Chen W."/>
            <person name="Yan L."/>
            <person name="Higginbotham J."/>
            <person name="Cardenas M."/>
            <person name="Waligorski J."/>
            <person name="Applebaum E."/>
            <person name="Phelps L."/>
            <person name="Falcone J."/>
            <person name="Kanchi K."/>
            <person name="Thane T."/>
            <person name="Scimone A."/>
            <person name="Thane N."/>
            <person name="Henke J."/>
            <person name="Wang T."/>
            <person name="Ruppert J."/>
            <person name="Shah N."/>
            <person name="Rotter K."/>
            <person name="Hodges J."/>
            <person name="Ingenthron E."/>
            <person name="Cordes M."/>
            <person name="Kohlberg S."/>
            <person name="Sgro J."/>
            <person name="Delgado B."/>
            <person name="Mead K."/>
            <person name="Chinwalla A."/>
            <person name="Leonard S."/>
            <person name="Crouse K."/>
            <person name="Collura K."/>
            <person name="Kudrna D."/>
            <person name="Currie J."/>
            <person name="He R."/>
            <person name="Angelova A."/>
            <person name="Rajasekar S."/>
            <person name="Mueller T."/>
            <person name="Lomeli R."/>
            <person name="Scara G."/>
            <person name="Ko A."/>
            <person name="Delaney K."/>
            <person name="Wissotski M."/>
            <person name="Lopez G."/>
            <person name="Campos D."/>
            <person name="Braidotti M."/>
            <person name="Ashley E."/>
            <person name="Golser W."/>
            <person name="Kim H."/>
            <person name="Lee S."/>
            <person name="Lin J."/>
            <person name="Dujmic Z."/>
            <person name="Kim W."/>
            <person name="Talag J."/>
            <person name="Zuccolo A."/>
            <person name="Fan C."/>
            <person name="Sebastian A."/>
            <person name="Kramer M."/>
            <person name="Spiegel L."/>
            <person name="Nascimento L."/>
            <person name="Zutavern T."/>
            <person name="Miller B."/>
            <person name="Ambroise C."/>
            <person name="Muller S."/>
            <person name="Spooner W."/>
            <person name="Narechania A."/>
            <person name="Ren L."/>
            <person name="Wei S."/>
            <person name="Kumari S."/>
            <person name="Faga B."/>
            <person name="Levy M.J."/>
            <person name="McMahan L."/>
            <person name="Van Buren P."/>
            <person name="Vaughn M.W."/>
            <person name="Ying K."/>
            <person name="Yeh C.-T."/>
            <person name="Emrich S.J."/>
            <person name="Jia Y."/>
            <person name="Kalyanaraman A."/>
            <person name="Hsia A.-P."/>
            <person name="Barbazuk W.B."/>
            <person name="Baucom R.S."/>
            <person name="Brutnell T.P."/>
            <person name="Carpita N.C."/>
            <person name="Chaparro C."/>
            <person name="Chia J.-M."/>
            <person name="Deragon J.-M."/>
            <person name="Estill J.C."/>
            <person name="Fu Y."/>
            <person name="Jeddeloh J.A."/>
            <person name="Han Y."/>
            <person name="Lee H."/>
            <person name="Li P."/>
            <person name="Lisch D.R."/>
            <person name="Liu S."/>
            <person name="Liu Z."/>
            <person name="Nagel D.H."/>
            <person name="McCann M.C."/>
            <person name="SanMiguel P."/>
            <person name="Myers A.M."/>
            <person name="Nettleton D."/>
            <person name="Nguyen J."/>
            <person name="Penning B.W."/>
            <person name="Ponnala L."/>
            <person name="Schneider K.L."/>
            <person name="Schwartz D.C."/>
            <person name="Sharma A."/>
            <person name="Soderlund C."/>
            <person name="Springer N.M."/>
            <person name="Sun Q."/>
            <person name="Wang H."/>
            <person name="Waterman M."/>
            <person name="Westerman R."/>
            <person name="Wolfgruber T.K."/>
            <person name="Yang L."/>
            <person name="Yu Y."/>
            <person name="Zhang L."/>
            <person name="Zhou S."/>
            <person name="Zhu Q."/>
            <person name="Bennetzen J.L."/>
            <person name="Dawe R.K."/>
            <person name="Jiang J."/>
            <person name="Jiang N."/>
            <person name="Presting G.G."/>
            <person name="Wessler S.R."/>
            <person name="Aluru S."/>
            <person name="Martienssen R.A."/>
            <person name="Clifton S.W."/>
            <person name="McCombie W.R."/>
            <person name="Wing R.A."/>
            <person name="Wilson R.K."/>
        </authorList>
    </citation>
    <scope>NUCLEOTIDE SEQUENCE [LARGE SCALE GENOMIC DNA]</scope>
    <source>
        <strain evidence="3">cv. B73</strain>
    </source>
</reference>
<reference evidence="2" key="3">
    <citation type="submission" date="2021-05" db="UniProtKB">
        <authorList>
            <consortium name="EnsemblPlants"/>
        </authorList>
    </citation>
    <scope>IDENTIFICATION</scope>
    <source>
        <strain evidence="2">cv. B73</strain>
    </source>
</reference>
<dbReference type="InterPro" id="IPR001206">
    <property type="entry name" value="Diacylglycerol_kinase_cat_dom"/>
</dbReference>
<dbReference type="Pfam" id="PF00781">
    <property type="entry name" value="DAGK_cat"/>
    <property type="match status" value="1"/>
</dbReference>
<evidence type="ECO:0000313" key="2">
    <source>
        <dbReference type="EnsemblPlants" id="Zm00001eb403690_P001"/>
    </source>
</evidence>
<dbReference type="Proteomes" id="UP000007305">
    <property type="component" value="Chromosome 9"/>
</dbReference>
<keyword evidence="3" id="KW-1185">Reference proteome</keyword>
<organism evidence="2 3">
    <name type="scientific">Zea mays</name>
    <name type="common">Maize</name>
    <dbReference type="NCBI Taxonomy" id="4577"/>
    <lineage>
        <taxon>Eukaryota</taxon>
        <taxon>Viridiplantae</taxon>
        <taxon>Streptophyta</taxon>
        <taxon>Embryophyta</taxon>
        <taxon>Tracheophyta</taxon>
        <taxon>Spermatophyta</taxon>
        <taxon>Magnoliopsida</taxon>
        <taxon>Liliopsida</taxon>
        <taxon>Poales</taxon>
        <taxon>Poaceae</taxon>
        <taxon>PACMAD clade</taxon>
        <taxon>Panicoideae</taxon>
        <taxon>Andropogonodae</taxon>
        <taxon>Andropogoneae</taxon>
        <taxon>Tripsacinae</taxon>
        <taxon>Zea</taxon>
    </lineage>
</organism>
<dbReference type="Gramene" id="Zm00001eb403690_T001">
    <property type="protein sequence ID" value="Zm00001eb403690_P001"/>
    <property type="gene ID" value="Zm00001eb403690"/>
</dbReference>
<dbReference type="GO" id="GO:0016301">
    <property type="term" value="F:kinase activity"/>
    <property type="evidence" value="ECO:0007669"/>
    <property type="project" value="InterPro"/>
</dbReference>